<proteinExistence type="inferred from homology"/>
<keyword evidence="8" id="KW-1185">Reference proteome</keyword>
<dbReference type="SUPFAM" id="SSF52540">
    <property type="entry name" value="P-loop containing nucleoside triphosphate hydrolases"/>
    <property type="match status" value="1"/>
</dbReference>
<dbReference type="PANTHER" id="PTHR42734:SF5">
    <property type="entry name" value="IRON TRANSPORT SYSTEM ATP-BINDING PROTEIN HI_0361-RELATED"/>
    <property type="match status" value="1"/>
</dbReference>
<evidence type="ECO:0000313" key="8">
    <source>
        <dbReference type="Proteomes" id="UP000501558"/>
    </source>
</evidence>
<dbReference type="KEGG" id="lrn:CMV25_08130"/>
<evidence type="ECO:0000256" key="1">
    <source>
        <dbReference type="ARBA" id="ARBA00005417"/>
    </source>
</evidence>
<dbReference type="STRING" id="1348633.GCA_001591765_01924"/>
<dbReference type="InterPro" id="IPR050153">
    <property type="entry name" value="Metal_Ion_Import_ABC"/>
</dbReference>
<dbReference type="EMBL" id="CP047628">
    <property type="protein sequence ID" value="QIW57973.1"/>
    <property type="molecule type" value="Genomic_DNA"/>
</dbReference>
<comment type="similarity">
    <text evidence="1">Belongs to the ABC transporter superfamily.</text>
</comment>
<dbReference type="GO" id="GO:0016887">
    <property type="term" value="F:ATP hydrolysis activity"/>
    <property type="evidence" value="ECO:0007669"/>
    <property type="project" value="InterPro"/>
</dbReference>
<evidence type="ECO:0000256" key="2">
    <source>
        <dbReference type="ARBA" id="ARBA00022448"/>
    </source>
</evidence>
<dbReference type="Proteomes" id="UP000501558">
    <property type="component" value="Chromosome"/>
</dbReference>
<gene>
    <name evidence="7" type="ORF">GU334_03110</name>
    <name evidence="6" type="ORF">GU336_03970</name>
</gene>
<accession>A0A2A5S843</accession>
<dbReference type="InterPro" id="IPR017871">
    <property type="entry name" value="ABC_transporter-like_CS"/>
</dbReference>
<reference evidence="8 9" key="1">
    <citation type="submission" date="2019-12" db="EMBL/GenBank/DDBJ databases">
        <title>Whole genome sequences of Lactococcus raffinolactis strains isolated from sewage.</title>
        <authorList>
            <person name="Ybazeta G."/>
            <person name="Ross M."/>
            <person name="Brabant-Kirwan D."/>
            <person name="Saleh M."/>
            <person name="Dillon J.A."/>
            <person name="Splinter K."/>
            <person name="Nokhbeh R."/>
        </authorList>
    </citation>
    <scope>NUCLEOTIDE SEQUENCE [LARGE SCALE GENOMIC DNA]</scope>
    <source>
        <strain evidence="7 8">Lr_19_14</strain>
        <strain evidence="6 9">Lr_19_5</strain>
    </source>
</reference>
<dbReference type="InterPro" id="IPR003593">
    <property type="entry name" value="AAA+_ATPase"/>
</dbReference>
<dbReference type="SMART" id="SM00382">
    <property type="entry name" value="AAA"/>
    <property type="match status" value="1"/>
</dbReference>
<dbReference type="CDD" id="cd03235">
    <property type="entry name" value="ABC_Metallic_Cations"/>
    <property type="match status" value="1"/>
</dbReference>
<keyword evidence="4 7" id="KW-0067">ATP-binding</keyword>
<feature type="domain" description="ABC transporter" evidence="5">
    <location>
        <begin position="2"/>
        <end position="234"/>
    </location>
</feature>
<evidence type="ECO:0000256" key="4">
    <source>
        <dbReference type="ARBA" id="ARBA00022840"/>
    </source>
</evidence>
<dbReference type="InterPro" id="IPR003439">
    <property type="entry name" value="ABC_transporter-like_ATP-bd"/>
</dbReference>
<dbReference type="OrthoDB" id="9806726at2"/>
<dbReference type="Proteomes" id="UP000501945">
    <property type="component" value="Chromosome"/>
</dbReference>
<dbReference type="PROSITE" id="PS00211">
    <property type="entry name" value="ABC_TRANSPORTER_1"/>
    <property type="match status" value="1"/>
</dbReference>
<dbReference type="PROSITE" id="PS50893">
    <property type="entry name" value="ABC_TRANSPORTER_2"/>
    <property type="match status" value="1"/>
</dbReference>
<evidence type="ECO:0000259" key="5">
    <source>
        <dbReference type="PROSITE" id="PS50893"/>
    </source>
</evidence>
<evidence type="ECO:0000313" key="9">
    <source>
        <dbReference type="Proteomes" id="UP000501945"/>
    </source>
</evidence>
<evidence type="ECO:0000256" key="3">
    <source>
        <dbReference type="ARBA" id="ARBA00022741"/>
    </source>
</evidence>
<dbReference type="AlphaFoldDB" id="A0A2A5S843"/>
<evidence type="ECO:0000313" key="7">
    <source>
        <dbReference type="EMBL" id="QIW57973.1"/>
    </source>
</evidence>
<organism evidence="7 8">
    <name type="scientific">Pseudolactococcus raffinolactis</name>
    <dbReference type="NCBI Taxonomy" id="1366"/>
    <lineage>
        <taxon>Bacteria</taxon>
        <taxon>Bacillati</taxon>
        <taxon>Bacillota</taxon>
        <taxon>Bacilli</taxon>
        <taxon>Lactobacillales</taxon>
        <taxon>Streptococcaceae</taxon>
        <taxon>Pseudolactococcus</taxon>
    </lineage>
</organism>
<dbReference type="Pfam" id="PF00005">
    <property type="entry name" value="ABC_tran"/>
    <property type="match status" value="1"/>
</dbReference>
<dbReference type="GeneID" id="93295641"/>
<keyword evidence="3" id="KW-0547">Nucleotide-binding</keyword>
<dbReference type="InterPro" id="IPR027417">
    <property type="entry name" value="P-loop_NTPase"/>
</dbReference>
<dbReference type="RefSeq" id="WP_061775376.1">
    <property type="nucleotide sequence ID" value="NZ_BAAAXH010000019.1"/>
</dbReference>
<protein>
    <submittedName>
        <fullName evidence="7">ATP-binding cassette domain-containing protein</fullName>
    </submittedName>
</protein>
<dbReference type="Gene3D" id="3.40.50.300">
    <property type="entry name" value="P-loop containing nucleotide triphosphate hydrolases"/>
    <property type="match status" value="1"/>
</dbReference>
<dbReference type="FunFam" id="3.40.50.300:FF:000134">
    <property type="entry name" value="Iron-enterobactin ABC transporter ATP-binding protein"/>
    <property type="match status" value="1"/>
</dbReference>
<dbReference type="GO" id="GO:0005524">
    <property type="term" value="F:ATP binding"/>
    <property type="evidence" value="ECO:0007669"/>
    <property type="project" value="UniProtKB-KW"/>
</dbReference>
<dbReference type="PANTHER" id="PTHR42734">
    <property type="entry name" value="METAL TRANSPORT SYSTEM ATP-BINDING PROTEIN TM_0124-RELATED"/>
    <property type="match status" value="1"/>
</dbReference>
<keyword evidence="2" id="KW-0813">Transport</keyword>
<sequence>MFEIKNLTVAYQGELILDQVSLTVQKGKITGIIGPNGAGKSTLIKGALGLIKCQSGQTYIQGESLAKVRDQIAYVEQRSAVDLTFPINVLDLVLTGTYPKLGLFKSPGPLEKQAALEALAQVDLVDFKERQIGSLSGGQLQRVFVARAIVQDATVIILDEPFVGIDMSSEQKIMGILKKWSDVGKTIIVVNHDLNKVTQYFDDLVIIQRGIVAQGPVTETYQMANIQKAFSLDFGKLLFEQDMTGDSEDHG</sequence>
<dbReference type="EMBL" id="CP047616">
    <property type="protein sequence ID" value="QIW53380.1"/>
    <property type="molecule type" value="Genomic_DNA"/>
</dbReference>
<name>A0A2A5S843_9LACT</name>
<evidence type="ECO:0000313" key="6">
    <source>
        <dbReference type="EMBL" id="QIW53380.1"/>
    </source>
</evidence>